<feature type="signal peptide" evidence="3">
    <location>
        <begin position="1"/>
        <end position="21"/>
    </location>
</feature>
<feature type="domain" description="YknX-like C-terminal permuted SH3-like" evidence="6">
    <location>
        <begin position="353"/>
        <end position="418"/>
    </location>
</feature>
<dbReference type="GO" id="GO:1990281">
    <property type="term" value="C:efflux pump complex"/>
    <property type="evidence" value="ECO:0007669"/>
    <property type="project" value="TreeGrafter"/>
</dbReference>
<dbReference type="Pfam" id="PF25989">
    <property type="entry name" value="YknX_C"/>
    <property type="match status" value="1"/>
</dbReference>
<dbReference type="InterPro" id="IPR058792">
    <property type="entry name" value="Beta-barrel_RND_2"/>
</dbReference>
<dbReference type="EMBL" id="CBXV010000006">
    <property type="protein sequence ID" value="CDM65686.1"/>
    <property type="molecule type" value="Genomic_DNA"/>
</dbReference>
<dbReference type="Pfam" id="PF25917">
    <property type="entry name" value="BSH_RND"/>
    <property type="match status" value="1"/>
</dbReference>
<dbReference type="PANTHER" id="PTHR30469:SF15">
    <property type="entry name" value="HLYD FAMILY OF SECRETION PROTEINS"/>
    <property type="match status" value="1"/>
</dbReference>
<dbReference type="Gene3D" id="2.40.30.170">
    <property type="match status" value="1"/>
</dbReference>
<dbReference type="Proteomes" id="UP000031518">
    <property type="component" value="Unassembled WGS sequence"/>
</dbReference>
<dbReference type="Gene3D" id="2.40.420.20">
    <property type="match status" value="1"/>
</dbReference>
<dbReference type="InterPro" id="IPR058625">
    <property type="entry name" value="MdtA-like_BSH"/>
</dbReference>
<dbReference type="RefSeq" id="WP_041976172.1">
    <property type="nucleotide sequence ID" value="NZ_CBXV010000006.1"/>
</dbReference>
<evidence type="ECO:0000259" key="5">
    <source>
        <dbReference type="Pfam" id="PF25954"/>
    </source>
</evidence>
<dbReference type="SUPFAM" id="SSF111369">
    <property type="entry name" value="HlyD-like secretion proteins"/>
    <property type="match status" value="2"/>
</dbReference>
<evidence type="ECO:0000313" key="8">
    <source>
        <dbReference type="Proteomes" id="UP000031518"/>
    </source>
</evidence>
<dbReference type="GO" id="GO:0015562">
    <property type="term" value="F:efflux transmembrane transporter activity"/>
    <property type="evidence" value="ECO:0007669"/>
    <property type="project" value="TreeGrafter"/>
</dbReference>
<evidence type="ECO:0000256" key="2">
    <source>
        <dbReference type="SAM" id="Coils"/>
    </source>
</evidence>
<keyword evidence="2" id="KW-0175">Coiled coil</keyword>
<evidence type="ECO:0000259" key="4">
    <source>
        <dbReference type="Pfam" id="PF25917"/>
    </source>
</evidence>
<reference evidence="7 8" key="1">
    <citation type="submission" date="2013-12" db="EMBL/GenBank/DDBJ databases">
        <authorList>
            <person name="Stott M."/>
        </authorList>
    </citation>
    <scope>NUCLEOTIDE SEQUENCE [LARGE SCALE GENOMIC DNA]</scope>
    <source>
        <strain evidence="7 8">K22</strain>
    </source>
</reference>
<evidence type="ECO:0000259" key="6">
    <source>
        <dbReference type="Pfam" id="PF25989"/>
    </source>
</evidence>
<dbReference type="FunFam" id="2.40.30.170:FF:000010">
    <property type="entry name" value="Efflux RND transporter periplasmic adaptor subunit"/>
    <property type="match status" value="1"/>
</dbReference>
<dbReference type="STRING" id="454194.PYK22_01691"/>
<dbReference type="Gene3D" id="1.10.287.470">
    <property type="entry name" value="Helix hairpin bin"/>
    <property type="match status" value="2"/>
</dbReference>
<evidence type="ECO:0000313" key="7">
    <source>
        <dbReference type="EMBL" id="CDM65686.1"/>
    </source>
</evidence>
<reference evidence="7 8" key="2">
    <citation type="submission" date="2015-01" db="EMBL/GenBank/DDBJ databases">
        <title>Complete genome sequence of Pyrinomonas methylaliphatogenes type strain K22T.</title>
        <authorList>
            <person name="Lee K.C.Y."/>
            <person name="Power J.F."/>
            <person name="Dunfield P.F."/>
            <person name="Morgan X.C."/>
            <person name="Huttenhower C."/>
            <person name="Stott M.B."/>
        </authorList>
    </citation>
    <scope>NUCLEOTIDE SEQUENCE [LARGE SCALE GENOMIC DNA]</scope>
    <source>
        <strain evidence="7 8">K22</strain>
    </source>
</reference>
<organism evidence="7 8">
    <name type="scientific">Pyrinomonas methylaliphatogenes</name>
    <dbReference type="NCBI Taxonomy" id="454194"/>
    <lineage>
        <taxon>Bacteria</taxon>
        <taxon>Pseudomonadati</taxon>
        <taxon>Acidobacteriota</taxon>
        <taxon>Blastocatellia</taxon>
        <taxon>Blastocatellales</taxon>
        <taxon>Pyrinomonadaceae</taxon>
        <taxon>Pyrinomonas</taxon>
    </lineage>
</organism>
<dbReference type="Pfam" id="PF25954">
    <property type="entry name" value="Beta-barrel_RND_2"/>
    <property type="match status" value="1"/>
</dbReference>
<feature type="coiled-coil region" evidence="2">
    <location>
        <begin position="107"/>
        <end position="234"/>
    </location>
</feature>
<dbReference type="PANTHER" id="PTHR30469">
    <property type="entry name" value="MULTIDRUG RESISTANCE PROTEIN MDTA"/>
    <property type="match status" value="1"/>
</dbReference>
<feature type="domain" description="Multidrug resistance protein MdtA-like barrel-sandwich hybrid" evidence="4">
    <location>
        <begin position="74"/>
        <end position="265"/>
    </location>
</feature>
<evidence type="ECO:0000256" key="3">
    <source>
        <dbReference type="SAM" id="SignalP"/>
    </source>
</evidence>
<protein>
    <submittedName>
        <fullName evidence="7">RND family efflux transporter, MFP subunit</fullName>
    </submittedName>
</protein>
<keyword evidence="8" id="KW-1185">Reference proteome</keyword>
<dbReference type="OrthoDB" id="9811754at2"/>
<feature type="domain" description="CusB-like beta-barrel" evidence="5">
    <location>
        <begin position="272"/>
        <end position="343"/>
    </location>
</feature>
<keyword evidence="3" id="KW-0732">Signal</keyword>
<dbReference type="Gene3D" id="2.40.50.100">
    <property type="match status" value="2"/>
</dbReference>
<comment type="similarity">
    <text evidence="1">Belongs to the membrane fusion protein (MFP) (TC 8.A.1) family.</text>
</comment>
<dbReference type="AlphaFoldDB" id="A0A0B6WX99"/>
<proteinExistence type="inferred from homology"/>
<sequence length="419" mass="45055" precursor="true">MTRKRSLVAAYALISIAFALAANGCRGSQAESENKNSSSAQATPTPIDVTTAAAIERALPRYIEATATLAADEQTDVAPNVAGRVVAVAVDLGSYVSRGAVLVRLDDQDARLRLEQAEAQLQQARASVRQAEERIGLRPGQQFDPARVPEVQAARAALDLAEKQLRRYERLVESGDVSRAAYDQQRAQRDQLRDQYEAALAQARQSYAAVQTARAAAEAAAAQVEQARKAIRDAVVYAPISGYVADRPADIGEYVTPSSKIATIVRTNPMRVRIEIPEQSLGAVRTGQSVSVSVSSYPGRNFSGRIVRLSPNLNAASRTLIVEAEIENNEGLLKPGQFATVRILLPESQPAVLIPQRAVRAEAGINRVFVIKNGHAEERVVQLGQIDGDLVEIKNGVAAGELVATSNLDKLRDGVPVRQ</sequence>
<gene>
    <name evidence="7" type="ORF">PYK22_01691</name>
</gene>
<dbReference type="InterPro" id="IPR006143">
    <property type="entry name" value="RND_pump_MFP"/>
</dbReference>
<name>A0A0B6WX99_9BACT</name>
<dbReference type="InterPro" id="IPR058637">
    <property type="entry name" value="YknX-like_C"/>
</dbReference>
<dbReference type="NCBIfam" id="TIGR01730">
    <property type="entry name" value="RND_mfp"/>
    <property type="match status" value="1"/>
</dbReference>
<accession>A0A0B6WX99</accession>
<evidence type="ECO:0000256" key="1">
    <source>
        <dbReference type="ARBA" id="ARBA00009477"/>
    </source>
</evidence>
<feature type="chain" id="PRO_5002123035" evidence="3">
    <location>
        <begin position="22"/>
        <end position="419"/>
    </location>
</feature>